<dbReference type="Pfam" id="PF01923">
    <property type="entry name" value="Cob_adeno_trans"/>
    <property type="match status" value="1"/>
</dbReference>
<dbReference type="SUPFAM" id="SSF89028">
    <property type="entry name" value="Cobalamin adenosyltransferase-like"/>
    <property type="match status" value="1"/>
</dbReference>
<keyword evidence="2" id="KW-0547">Nucleotide-binding</keyword>
<proteinExistence type="predicted"/>
<evidence type="ECO:0000259" key="4">
    <source>
        <dbReference type="Pfam" id="PF01923"/>
    </source>
</evidence>
<accession>T1ALA7</accession>
<reference evidence="5" key="2">
    <citation type="journal article" date="2014" name="ISME J.">
        <title>Microbial stratification in low pH oxic and suboxic macroscopic growths along an acid mine drainage.</title>
        <authorList>
            <person name="Mendez-Garcia C."/>
            <person name="Mesa V."/>
            <person name="Sprenger R.R."/>
            <person name="Richter M."/>
            <person name="Diez M.S."/>
            <person name="Solano J."/>
            <person name="Bargiela R."/>
            <person name="Golyshina O.V."/>
            <person name="Manteca A."/>
            <person name="Ramos J.L."/>
            <person name="Gallego J.R."/>
            <person name="Llorente I."/>
            <person name="Martins Dos Santos V.A."/>
            <person name="Jensen O.N."/>
            <person name="Pelaez A.I."/>
            <person name="Sanchez J."/>
            <person name="Ferrer M."/>
        </authorList>
    </citation>
    <scope>NUCLEOTIDE SEQUENCE</scope>
</reference>
<dbReference type="AlphaFoldDB" id="T1ALA7"/>
<dbReference type="Gene3D" id="1.20.1200.10">
    <property type="entry name" value="Cobalamin adenosyltransferase-like"/>
    <property type="match status" value="1"/>
</dbReference>
<protein>
    <submittedName>
        <fullName evidence="5">ATP/cobalamin adenosyltransferase</fullName>
        <ecNumber evidence="5">2.5.1.17</ecNumber>
    </submittedName>
</protein>
<feature type="domain" description="Cobalamin adenosyltransferase-like" evidence="4">
    <location>
        <begin position="1"/>
        <end position="73"/>
    </location>
</feature>
<feature type="non-terminal residue" evidence="5">
    <location>
        <position position="84"/>
    </location>
</feature>
<dbReference type="GO" id="GO:0005524">
    <property type="term" value="F:ATP binding"/>
    <property type="evidence" value="ECO:0007669"/>
    <property type="project" value="UniProtKB-KW"/>
</dbReference>
<name>T1ALA7_9ZZZZ</name>
<dbReference type="GO" id="GO:0008817">
    <property type="term" value="F:corrinoid adenosyltransferase activity"/>
    <property type="evidence" value="ECO:0007669"/>
    <property type="project" value="UniProtKB-EC"/>
</dbReference>
<dbReference type="InterPro" id="IPR036451">
    <property type="entry name" value="CblAdoTrfase-like_sf"/>
</dbReference>
<dbReference type="EC" id="2.5.1.17" evidence="5"/>
<evidence type="ECO:0000256" key="2">
    <source>
        <dbReference type="ARBA" id="ARBA00022741"/>
    </source>
</evidence>
<sequence>MYTGRGDKGDTDTGTGERVNKGSVIIDVEGDLDELSSFVGFSRTISKWDDIKSDLEAVQRDLFTIGEHIILKGRKRTLTDERLK</sequence>
<dbReference type="InterPro" id="IPR016030">
    <property type="entry name" value="CblAdoTrfase-like"/>
</dbReference>
<dbReference type="EMBL" id="AUZX01007960">
    <property type="protein sequence ID" value="EQD57273.1"/>
    <property type="molecule type" value="Genomic_DNA"/>
</dbReference>
<evidence type="ECO:0000313" key="5">
    <source>
        <dbReference type="EMBL" id="EQD57273.1"/>
    </source>
</evidence>
<gene>
    <name evidence="5" type="ORF">B1A_11150</name>
</gene>
<dbReference type="InterPro" id="IPR029499">
    <property type="entry name" value="PduO-typ"/>
</dbReference>
<reference evidence="5" key="1">
    <citation type="submission" date="2013-08" db="EMBL/GenBank/DDBJ databases">
        <authorList>
            <person name="Mendez C."/>
            <person name="Richter M."/>
            <person name="Ferrer M."/>
            <person name="Sanchez J."/>
        </authorList>
    </citation>
    <scope>NUCLEOTIDE SEQUENCE</scope>
</reference>
<keyword evidence="3" id="KW-0067">ATP-binding</keyword>
<dbReference type="PANTHER" id="PTHR12213">
    <property type="entry name" value="CORRINOID ADENOSYLTRANSFERASE"/>
    <property type="match status" value="1"/>
</dbReference>
<evidence type="ECO:0000256" key="1">
    <source>
        <dbReference type="ARBA" id="ARBA00022679"/>
    </source>
</evidence>
<dbReference type="PANTHER" id="PTHR12213:SF0">
    <property type="entry name" value="CORRINOID ADENOSYLTRANSFERASE MMAB"/>
    <property type="match status" value="1"/>
</dbReference>
<keyword evidence="1 5" id="KW-0808">Transferase</keyword>
<evidence type="ECO:0000256" key="3">
    <source>
        <dbReference type="ARBA" id="ARBA00022840"/>
    </source>
</evidence>
<organism evidence="5">
    <name type="scientific">mine drainage metagenome</name>
    <dbReference type="NCBI Taxonomy" id="410659"/>
    <lineage>
        <taxon>unclassified sequences</taxon>
        <taxon>metagenomes</taxon>
        <taxon>ecological metagenomes</taxon>
    </lineage>
</organism>
<comment type="caution">
    <text evidence="5">The sequence shown here is derived from an EMBL/GenBank/DDBJ whole genome shotgun (WGS) entry which is preliminary data.</text>
</comment>